<proteinExistence type="predicted"/>
<name>A0ABN8CCT1_9STRA</name>
<evidence type="ECO:0000313" key="2">
    <source>
        <dbReference type="Proteomes" id="UP001157938"/>
    </source>
</evidence>
<organism evidence="1 2">
    <name type="scientific">Peronospora farinosa</name>
    <dbReference type="NCBI Taxonomy" id="134698"/>
    <lineage>
        <taxon>Eukaryota</taxon>
        <taxon>Sar</taxon>
        <taxon>Stramenopiles</taxon>
        <taxon>Oomycota</taxon>
        <taxon>Peronosporomycetes</taxon>
        <taxon>Peronosporales</taxon>
        <taxon>Peronosporaceae</taxon>
        <taxon>Peronospora</taxon>
    </lineage>
</organism>
<reference evidence="1 2" key="1">
    <citation type="submission" date="2021-11" db="EMBL/GenBank/DDBJ databases">
        <authorList>
            <person name="Islam A."/>
            <person name="Islam S."/>
            <person name="Flora M.S."/>
            <person name="Rahman M."/>
            <person name="Ziaur R.M."/>
            <person name="Epstein J.H."/>
            <person name="Hassan M."/>
            <person name="Klassen M."/>
            <person name="Woodard K."/>
            <person name="Webb A."/>
            <person name="Webby R.J."/>
            <person name="El Zowalaty M.E."/>
        </authorList>
    </citation>
    <scope>NUCLEOTIDE SEQUENCE [LARGE SCALE GENOMIC DNA]</scope>
    <source>
        <strain evidence="1">Pf1</strain>
    </source>
</reference>
<protein>
    <submittedName>
        <fullName evidence="1">Uncharacterized protein</fullName>
    </submittedName>
</protein>
<dbReference type="EMBL" id="CAKLBC010001418">
    <property type="protein sequence ID" value="CAH0491900.1"/>
    <property type="molecule type" value="Genomic_DNA"/>
</dbReference>
<keyword evidence="2" id="KW-1185">Reference proteome</keyword>
<dbReference type="Proteomes" id="UP001157938">
    <property type="component" value="Unassembled WGS sequence"/>
</dbReference>
<comment type="caution">
    <text evidence="1">The sequence shown here is derived from an EMBL/GenBank/DDBJ whole genome shotgun (WGS) entry which is preliminary data.</text>
</comment>
<gene>
    <name evidence="1" type="ORF">PFR001_LOCUS7136</name>
</gene>
<accession>A0ABN8CCT1</accession>
<evidence type="ECO:0000313" key="1">
    <source>
        <dbReference type="EMBL" id="CAH0491900.1"/>
    </source>
</evidence>
<sequence length="131" mass="14802">MSLLCEILITGGELDMDIALHPLRYFVCGTSCTHCPTESDWKLAKKIAKYLHVSKYLRLRMQGYDDPAASISLVDYSDAGFAADKTDRKLVFGGYIKVTGMSGVWVTRKQGKALGLLWKQSLLRRRSWLQK</sequence>